<keyword evidence="2" id="KW-0285">Flavoprotein</keyword>
<feature type="domain" description="Glucose-methanol-choline oxidoreductase N-terminal" evidence="6">
    <location>
        <begin position="54"/>
        <end position="265"/>
    </location>
</feature>
<comment type="similarity">
    <text evidence="1">Belongs to the GMC oxidoreductase family.</text>
</comment>
<accession>A0A9E8HRJ4</accession>
<feature type="domain" description="Glucose-methanol-choline oxidoreductase C-terminal" evidence="7">
    <location>
        <begin position="386"/>
        <end position="450"/>
    </location>
</feature>
<dbReference type="Proteomes" id="UP001164472">
    <property type="component" value="Chromosome"/>
</dbReference>
<dbReference type="InterPro" id="IPR000172">
    <property type="entry name" value="GMC_OxRdtase_N"/>
</dbReference>
<dbReference type="GO" id="GO:0016614">
    <property type="term" value="F:oxidoreductase activity, acting on CH-OH group of donors"/>
    <property type="evidence" value="ECO:0007669"/>
    <property type="project" value="InterPro"/>
</dbReference>
<dbReference type="InterPro" id="IPR036188">
    <property type="entry name" value="FAD/NAD-bd_sf"/>
</dbReference>
<evidence type="ECO:0000256" key="1">
    <source>
        <dbReference type="ARBA" id="ARBA00010790"/>
    </source>
</evidence>
<proteinExistence type="inferred from homology"/>
<dbReference type="GO" id="GO:0050660">
    <property type="term" value="F:flavin adenine dinucleotide binding"/>
    <property type="evidence" value="ECO:0007669"/>
    <property type="project" value="InterPro"/>
</dbReference>
<dbReference type="PIRSF" id="PIRSF000137">
    <property type="entry name" value="Alcohol_oxidase"/>
    <property type="match status" value="1"/>
</dbReference>
<dbReference type="Gene3D" id="3.50.50.60">
    <property type="entry name" value="FAD/NAD(P)-binding domain"/>
    <property type="match status" value="2"/>
</dbReference>
<evidence type="ECO:0000256" key="4">
    <source>
        <dbReference type="ARBA" id="ARBA00023002"/>
    </source>
</evidence>
<evidence type="ECO:0000256" key="3">
    <source>
        <dbReference type="ARBA" id="ARBA00022827"/>
    </source>
</evidence>
<keyword evidence="9" id="KW-1185">Reference proteome</keyword>
<dbReference type="PANTHER" id="PTHR46056">
    <property type="entry name" value="LONG-CHAIN-ALCOHOL OXIDASE"/>
    <property type="match status" value="1"/>
</dbReference>
<protein>
    <submittedName>
        <fullName evidence="8">GMC family oxidoreductase</fullName>
    </submittedName>
</protein>
<dbReference type="Pfam" id="PF05199">
    <property type="entry name" value="GMC_oxred_C"/>
    <property type="match status" value="1"/>
</dbReference>
<sequence>MADIYDFVIIGSGPSGGVLAYNLCKAGARVLMLEAGKEFTPNTFPSNEMSANASLMWSGGMDTTTDAGLLFLRGKVLGGGSIINQCLLDRFDDNALDDWRARTGVDFFSTDAMARHYDEVESHLSLHTMERCDWNRNAELYVEGFEKCGMEWAPLRRGQSDCGSGNDCIVCLGGCPRESKQSSLVTFIKKARQHGLTVETQFNVSQIIHGTNLVTVYGQQNGTARQVHGRRCIVAGGALGSTQMLLKSGFKSKLPALGNNFNCHPQFMNIALFDEIVDSHKGAFQSVKSQDARFRQQGFKLENVFAGPIAVSLLKPGFGIDHQRFMQKYRNMACIEVAVRDATAGTIDIDKTGRLKIKKTMADADWQRANAGLQVVETLFNTLGAREVMKSPIKIGLHLMGGCTLGKDGQHSVVNERFQVHDHPNLFIADSSIFPSAPGINPALSIMALAHKASEHILAECGVSSSTQVQKESPVVEVQL</sequence>
<dbReference type="EMBL" id="CP101527">
    <property type="protein sequence ID" value="UZW74474.1"/>
    <property type="molecule type" value="Genomic_DNA"/>
</dbReference>
<evidence type="ECO:0000313" key="9">
    <source>
        <dbReference type="Proteomes" id="UP001164472"/>
    </source>
</evidence>
<feature type="binding site" evidence="5">
    <location>
        <position position="204"/>
    </location>
    <ligand>
        <name>FAD</name>
        <dbReference type="ChEBI" id="CHEBI:57692"/>
    </ligand>
</feature>
<dbReference type="SUPFAM" id="SSF51905">
    <property type="entry name" value="FAD/NAD(P)-binding domain"/>
    <property type="match status" value="1"/>
</dbReference>
<organism evidence="8 9">
    <name type="scientific">Alkalimarinus sediminis</name>
    <dbReference type="NCBI Taxonomy" id="1632866"/>
    <lineage>
        <taxon>Bacteria</taxon>
        <taxon>Pseudomonadati</taxon>
        <taxon>Pseudomonadota</taxon>
        <taxon>Gammaproteobacteria</taxon>
        <taxon>Alteromonadales</taxon>
        <taxon>Alteromonadaceae</taxon>
        <taxon>Alkalimarinus</taxon>
    </lineage>
</organism>
<evidence type="ECO:0000313" key="8">
    <source>
        <dbReference type="EMBL" id="UZW74474.1"/>
    </source>
</evidence>
<comment type="cofactor">
    <cofactor evidence="5">
        <name>FAD</name>
        <dbReference type="ChEBI" id="CHEBI:57692"/>
    </cofactor>
</comment>
<evidence type="ECO:0000256" key="2">
    <source>
        <dbReference type="ARBA" id="ARBA00022630"/>
    </source>
</evidence>
<dbReference type="InterPro" id="IPR012132">
    <property type="entry name" value="GMC_OxRdtase"/>
</dbReference>
<evidence type="ECO:0000256" key="5">
    <source>
        <dbReference type="PIRSR" id="PIRSR000137-2"/>
    </source>
</evidence>
<evidence type="ECO:0000259" key="6">
    <source>
        <dbReference type="Pfam" id="PF00732"/>
    </source>
</evidence>
<dbReference type="Pfam" id="PF00732">
    <property type="entry name" value="GMC_oxred_N"/>
    <property type="match status" value="1"/>
</dbReference>
<dbReference type="AlphaFoldDB" id="A0A9E8HRJ4"/>
<keyword evidence="4" id="KW-0560">Oxidoreductase</keyword>
<gene>
    <name evidence="8" type="ORF">NNL22_15835</name>
</gene>
<keyword evidence="3 5" id="KW-0274">FAD</keyword>
<feature type="binding site" evidence="5">
    <location>
        <position position="76"/>
    </location>
    <ligand>
        <name>FAD</name>
        <dbReference type="ChEBI" id="CHEBI:57692"/>
    </ligand>
</feature>
<dbReference type="InterPro" id="IPR007867">
    <property type="entry name" value="GMC_OxRtase_C"/>
</dbReference>
<evidence type="ECO:0000259" key="7">
    <source>
        <dbReference type="Pfam" id="PF05199"/>
    </source>
</evidence>
<reference evidence="8" key="1">
    <citation type="submission" date="2022-07" db="EMBL/GenBank/DDBJ databases">
        <title>Alkalimarinus sp. nov., isolated from gut of a Alitta virens.</title>
        <authorList>
            <person name="Yang A.I."/>
            <person name="Shin N.-R."/>
        </authorList>
    </citation>
    <scope>NUCLEOTIDE SEQUENCE</scope>
    <source>
        <strain evidence="8">FA028</strain>
    </source>
</reference>
<dbReference type="RefSeq" id="WP_251812582.1">
    <property type="nucleotide sequence ID" value="NZ_CP101527.1"/>
</dbReference>
<name>A0A9E8HRJ4_9ALTE</name>
<dbReference type="KEGG" id="asem:NNL22_15835"/>
<dbReference type="PANTHER" id="PTHR46056:SF12">
    <property type="entry name" value="LONG-CHAIN-ALCOHOL OXIDASE"/>
    <property type="match status" value="1"/>
</dbReference>